<dbReference type="AlphaFoldDB" id="A0A1H0NLQ2"/>
<dbReference type="Pfam" id="PF02195">
    <property type="entry name" value="ParB_N"/>
    <property type="match status" value="1"/>
</dbReference>
<dbReference type="GO" id="GO:0007059">
    <property type="term" value="P:chromosome segregation"/>
    <property type="evidence" value="ECO:0007669"/>
    <property type="project" value="TreeGrafter"/>
</dbReference>
<dbReference type="PANTHER" id="PTHR33375:SF1">
    <property type="entry name" value="CHROMOSOME-PARTITIONING PROTEIN PARB-RELATED"/>
    <property type="match status" value="1"/>
</dbReference>
<organism evidence="2 3">
    <name type="scientific">Selenomonas ruminantium</name>
    <dbReference type="NCBI Taxonomy" id="971"/>
    <lineage>
        <taxon>Bacteria</taxon>
        <taxon>Bacillati</taxon>
        <taxon>Bacillota</taxon>
        <taxon>Negativicutes</taxon>
        <taxon>Selenomonadales</taxon>
        <taxon>Selenomonadaceae</taxon>
        <taxon>Selenomonas</taxon>
    </lineage>
</organism>
<dbReference type="OrthoDB" id="9796891at2"/>
<dbReference type="EMBL" id="FNJQ01000003">
    <property type="protein sequence ID" value="SDO93561.1"/>
    <property type="molecule type" value="Genomic_DNA"/>
</dbReference>
<dbReference type="SUPFAM" id="SSF110849">
    <property type="entry name" value="ParB/Sulfiredoxin"/>
    <property type="match status" value="1"/>
</dbReference>
<dbReference type="InterPro" id="IPR036086">
    <property type="entry name" value="ParB/Sulfiredoxin_sf"/>
</dbReference>
<accession>A0A1H0NLQ2</accession>
<evidence type="ECO:0000313" key="3">
    <source>
        <dbReference type="Proteomes" id="UP000182412"/>
    </source>
</evidence>
<dbReference type="Gene3D" id="1.10.10.2830">
    <property type="match status" value="1"/>
</dbReference>
<protein>
    <submittedName>
        <fullName evidence="2">Chromosome partitioning protein, ParB family</fullName>
    </submittedName>
</protein>
<reference evidence="2 3" key="1">
    <citation type="submission" date="2016-10" db="EMBL/GenBank/DDBJ databases">
        <authorList>
            <person name="de Groot N.N."/>
        </authorList>
    </citation>
    <scope>NUCLEOTIDE SEQUENCE [LARGE SCALE GENOMIC DNA]</scope>
    <source>
        <strain evidence="2 3">S137</strain>
    </source>
</reference>
<dbReference type="PANTHER" id="PTHR33375">
    <property type="entry name" value="CHROMOSOME-PARTITIONING PROTEIN PARB-RELATED"/>
    <property type="match status" value="1"/>
</dbReference>
<gene>
    <name evidence="2" type="ORF">SAMN05216366_103123</name>
</gene>
<dbReference type="Gene3D" id="3.90.1530.30">
    <property type="match status" value="1"/>
</dbReference>
<dbReference type="InterPro" id="IPR003115">
    <property type="entry name" value="ParB_N"/>
</dbReference>
<dbReference type="RefSeq" id="WP_074571324.1">
    <property type="nucleotide sequence ID" value="NZ_FNJQ01000003.1"/>
</dbReference>
<dbReference type="InterPro" id="IPR050336">
    <property type="entry name" value="Chromosome_partition/occlusion"/>
</dbReference>
<dbReference type="Proteomes" id="UP000182412">
    <property type="component" value="Unassembled WGS sequence"/>
</dbReference>
<proteinExistence type="predicted"/>
<evidence type="ECO:0000259" key="1">
    <source>
        <dbReference type="Pfam" id="PF02195"/>
    </source>
</evidence>
<name>A0A1H0NLQ2_SELRU</name>
<dbReference type="GO" id="GO:0005694">
    <property type="term" value="C:chromosome"/>
    <property type="evidence" value="ECO:0007669"/>
    <property type="project" value="TreeGrafter"/>
</dbReference>
<feature type="domain" description="ParB-like N-terminal" evidence="1">
    <location>
        <begin position="112"/>
        <end position="158"/>
    </location>
</feature>
<evidence type="ECO:0000313" key="2">
    <source>
        <dbReference type="EMBL" id="SDO93561.1"/>
    </source>
</evidence>
<sequence length="385" mass="43143">MSSNKNNNDMMGISFVDLSGQTEDTSSMPVGVSNRFENEEFREMTRKRLMGQNNAPAEPRETAPNAETAAAIQETTQKTDKVLTEIAGNTGSYAVLPLSVLTPTPAEWNQFSSISNEKKVLMADSIYRNGLQQPIVVRAMDEAGSTYQILAGNTRKSIYEVLYDLTNEEKYQSIECKVYGYQELSDDQAREIASDTNYVQRANLTGRDKSFAVRTKLNILKKRGEKQILEKAAAQMGMKRTAAFSWNKMANLIPAFFDMFDEGQLSQKTATRIAAWPHEVQEELYMQSEQLTEEIIMAIPAKTPSDMVIAKFQELTAASQEEHAEALRIGCIDSLEEDADGYTLHLSGKAPEASQLIVMYLPNKKAKAFRNKYQDFIIETPSKDT</sequence>